<feature type="compositionally biased region" description="Basic and acidic residues" evidence="1">
    <location>
        <begin position="518"/>
        <end position="527"/>
    </location>
</feature>
<feature type="compositionally biased region" description="Polar residues" evidence="1">
    <location>
        <begin position="254"/>
        <end position="273"/>
    </location>
</feature>
<dbReference type="InterPro" id="IPR007122">
    <property type="entry name" value="Villin/Gelsolin"/>
</dbReference>
<dbReference type="GO" id="GO:0051015">
    <property type="term" value="F:actin filament binding"/>
    <property type="evidence" value="ECO:0007669"/>
    <property type="project" value="InterPro"/>
</dbReference>
<name>A0A067NCS6_BOTB1</name>
<protein>
    <recommendedName>
        <fullName evidence="2">Gelsolin-like domain-containing protein</fullName>
    </recommendedName>
</protein>
<organism evidence="3 4">
    <name type="scientific">Botryobasidium botryosum (strain FD-172 SS1)</name>
    <dbReference type="NCBI Taxonomy" id="930990"/>
    <lineage>
        <taxon>Eukaryota</taxon>
        <taxon>Fungi</taxon>
        <taxon>Dikarya</taxon>
        <taxon>Basidiomycota</taxon>
        <taxon>Agaricomycotina</taxon>
        <taxon>Agaricomycetes</taxon>
        <taxon>Cantharellales</taxon>
        <taxon>Botryobasidiaceae</taxon>
        <taxon>Botryobasidium</taxon>
    </lineage>
</organism>
<dbReference type="GO" id="GO:0005546">
    <property type="term" value="F:phosphatidylinositol-4,5-bisphosphate binding"/>
    <property type="evidence" value="ECO:0007669"/>
    <property type="project" value="TreeGrafter"/>
</dbReference>
<feature type="compositionally biased region" description="Polar residues" evidence="1">
    <location>
        <begin position="167"/>
        <end position="181"/>
    </location>
</feature>
<feature type="compositionally biased region" description="Low complexity" evidence="1">
    <location>
        <begin position="606"/>
        <end position="615"/>
    </location>
</feature>
<gene>
    <name evidence="3" type="ORF">BOTBODRAFT_26314</name>
</gene>
<feature type="compositionally biased region" description="Polar residues" evidence="1">
    <location>
        <begin position="408"/>
        <end position="417"/>
    </location>
</feature>
<feature type="compositionally biased region" description="Polar residues" evidence="1">
    <location>
        <begin position="7"/>
        <end position="16"/>
    </location>
</feature>
<evidence type="ECO:0000313" key="3">
    <source>
        <dbReference type="EMBL" id="KDQ21907.1"/>
    </source>
</evidence>
<evidence type="ECO:0000313" key="4">
    <source>
        <dbReference type="Proteomes" id="UP000027195"/>
    </source>
</evidence>
<feature type="compositionally biased region" description="Low complexity" evidence="1">
    <location>
        <begin position="314"/>
        <end position="324"/>
    </location>
</feature>
<dbReference type="PANTHER" id="PTHR11977:SF133">
    <property type="entry name" value="DUF4045 DOMAIN-CONTAINING PROTEIN"/>
    <property type="match status" value="1"/>
</dbReference>
<dbReference type="Gene3D" id="3.40.20.10">
    <property type="entry name" value="Severin"/>
    <property type="match status" value="2"/>
</dbReference>
<proteinExistence type="predicted"/>
<dbReference type="GO" id="GO:0005737">
    <property type="term" value="C:cytoplasm"/>
    <property type="evidence" value="ECO:0007669"/>
    <property type="project" value="TreeGrafter"/>
</dbReference>
<dbReference type="InParanoid" id="A0A067NCS6"/>
<feature type="compositionally biased region" description="Polar residues" evidence="1">
    <location>
        <begin position="91"/>
        <end position="104"/>
    </location>
</feature>
<reference evidence="4" key="1">
    <citation type="journal article" date="2014" name="Proc. Natl. Acad. Sci. U.S.A.">
        <title>Extensive sampling of basidiomycete genomes demonstrates inadequacy of the white-rot/brown-rot paradigm for wood decay fungi.</title>
        <authorList>
            <person name="Riley R."/>
            <person name="Salamov A.A."/>
            <person name="Brown D.W."/>
            <person name="Nagy L.G."/>
            <person name="Floudas D."/>
            <person name="Held B.W."/>
            <person name="Levasseur A."/>
            <person name="Lombard V."/>
            <person name="Morin E."/>
            <person name="Otillar R."/>
            <person name="Lindquist E.A."/>
            <person name="Sun H."/>
            <person name="LaButti K.M."/>
            <person name="Schmutz J."/>
            <person name="Jabbour D."/>
            <person name="Luo H."/>
            <person name="Baker S.E."/>
            <person name="Pisabarro A.G."/>
            <person name="Walton J.D."/>
            <person name="Blanchette R.A."/>
            <person name="Henrissat B."/>
            <person name="Martin F."/>
            <person name="Cullen D."/>
            <person name="Hibbett D.S."/>
            <person name="Grigoriev I.V."/>
        </authorList>
    </citation>
    <scope>NUCLEOTIDE SEQUENCE [LARGE SCALE GENOMIC DNA]</scope>
    <source>
        <strain evidence="4">FD-172 SS1</strain>
    </source>
</reference>
<dbReference type="PRINTS" id="PR00597">
    <property type="entry name" value="GELSOLIN"/>
</dbReference>
<dbReference type="OrthoDB" id="6375767at2759"/>
<feature type="compositionally biased region" description="Basic and acidic residues" evidence="1">
    <location>
        <begin position="343"/>
        <end position="355"/>
    </location>
</feature>
<feature type="compositionally biased region" description="Polar residues" evidence="1">
    <location>
        <begin position="127"/>
        <end position="136"/>
    </location>
</feature>
<dbReference type="GO" id="GO:0015629">
    <property type="term" value="C:actin cytoskeleton"/>
    <property type="evidence" value="ECO:0007669"/>
    <property type="project" value="TreeGrafter"/>
</dbReference>
<feature type="compositionally biased region" description="Basic and acidic residues" evidence="1">
    <location>
        <begin position="858"/>
        <end position="876"/>
    </location>
</feature>
<dbReference type="Pfam" id="PF00626">
    <property type="entry name" value="Gelsolin"/>
    <property type="match status" value="1"/>
</dbReference>
<feature type="region of interest" description="Disordered" evidence="1">
    <location>
        <begin position="408"/>
        <end position="449"/>
    </location>
</feature>
<dbReference type="PANTHER" id="PTHR11977">
    <property type="entry name" value="VILLIN"/>
    <property type="match status" value="1"/>
</dbReference>
<evidence type="ECO:0000259" key="2">
    <source>
        <dbReference type="Pfam" id="PF00626"/>
    </source>
</evidence>
<dbReference type="SMART" id="SM00262">
    <property type="entry name" value="GEL"/>
    <property type="match status" value="1"/>
</dbReference>
<dbReference type="GO" id="GO:0051014">
    <property type="term" value="P:actin filament severing"/>
    <property type="evidence" value="ECO:0007669"/>
    <property type="project" value="TreeGrafter"/>
</dbReference>
<keyword evidence="4" id="KW-1185">Reference proteome</keyword>
<feature type="domain" description="Gelsolin-like" evidence="2">
    <location>
        <begin position="1030"/>
        <end position="1096"/>
    </location>
</feature>
<feature type="region of interest" description="Disordered" evidence="1">
    <location>
        <begin position="1"/>
        <end position="24"/>
    </location>
</feature>
<dbReference type="SUPFAM" id="SSF55753">
    <property type="entry name" value="Actin depolymerizing proteins"/>
    <property type="match status" value="1"/>
</dbReference>
<dbReference type="STRING" id="930990.A0A067NCS6"/>
<feature type="compositionally biased region" description="Basic residues" evidence="1">
    <location>
        <begin position="545"/>
        <end position="556"/>
    </location>
</feature>
<feature type="region of interest" description="Disordered" evidence="1">
    <location>
        <begin position="38"/>
        <end position="391"/>
    </location>
</feature>
<dbReference type="InterPro" id="IPR007123">
    <property type="entry name" value="Gelsolin-like_dom"/>
</dbReference>
<dbReference type="InterPro" id="IPR029006">
    <property type="entry name" value="ADF-H/Gelsolin-like_dom_sf"/>
</dbReference>
<feature type="compositionally biased region" description="Low complexity" evidence="1">
    <location>
        <begin position="839"/>
        <end position="855"/>
    </location>
</feature>
<evidence type="ECO:0000256" key="1">
    <source>
        <dbReference type="SAM" id="MobiDB-lite"/>
    </source>
</evidence>
<dbReference type="EMBL" id="KL198016">
    <property type="protein sequence ID" value="KDQ21907.1"/>
    <property type="molecule type" value="Genomic_DNA"/>
</dbReference>
<dbReference type="GO" id="GO:0008154">
    <property type="term" value="P:actin polymerization or depolymerization"/>
    <property type="evidence" value="ECO:0007669"/>
    <property type="project" value="TreeGrafter"/>
</dbReference>
<accession>A0A067NCS6</accession>
<dbReference type="AlphaFoldDB" id="A0A067NCS6"/>
<dbReference type="HOGENOM" id="CLU_003265_0_0_1"/>
<dbReference type="GO" id="GO:0051016">
    <property type="term" value="P:barbed-end actin filament capping"/>
    <property type="evidence" value="ECO:0007669"/>
    <property type="project" value="TreeGrafter"/>
</dbReference>
<dbReference type="Proteomes" id="UP000027195">
    <property type="component" value="Unassembled WGS sequence"/>
</dbReference>
<feature type="compositionally biased region" description="Basic and acidic residues" evidence="1">
    <location>
        <begin position="46"/>
        <end position="61"/>
    </location>
</feature>
<feature type="compositionally biased region" description="Basic and acidic residues" evidence="1">
    <location>
        <begin position="777"/>
        <end position="788"/>
    </location>
</feature>
<sequence>MSLPASPASNFRTRQSYDFGKPDEGLAEWTNKVRSIQSQVDEDDAQEQRRLEEEITRSRLERAKRRRSTGTFGVRSGFQSGSQLPAAERVSSPTIPSRLTSPTITEHDPVIESPRQNPQGDIDFLSMSKSPNSNAESEPISLAAFMGGRATGPRLNKPAPQADTHDPTTFQHALYQGSPSLLAQVAAGQGGPANPQNRRADDDIEVSRTSPQSQKPDPIAISTLVPAISIPDAKSSSGNTVPAWKAELSRRKSFTSASPTGSRISQTSISPPGSQILRRSPSSIDKSSSPPPLARPIQPQARPSHMFVPPSENPSPAFSSSSPPKEVTPSLTRLQGRGLVSKRVQDRAQMFEKTESLSPPVSTPIPRKKSSVLARWQPAAAQAEPDPEIVKPPLRKVQTMANQSELGIVESPQSAPRASSVPPPGKLPTVGLTPSPAFTPPSGGSDLHRPIQKLNMAQNAAFIRLPGMMGPGGLPPRPSRSTAGGEQGSRAEVSQMATPFRLPGMASAAGPPPFGRGAAKEHAQKHEEEEDAPASDGTKPLNHLTKGRARGPKRRAPSAVAQNLSATPEPDADADENVSADKPSSPRRGAFSPTIPAVGEGDDASKLTLSSLSLDDAPRRSSFSGGTKPTVAAGAEKVTPKQELTQSPHQDSAIRPDDVGRPATKGSTETRPSAIDLARRMSAELDLPAQEQTKSAGRRGGDSQIQEAVFSPADIKLTQPSEPPHFEPSPSSPQNDAEALKQLRQKSISQKYSSLAMPTLEEVKTPVPSPVATLTKADMKTINVEKDLPPPPPPPPKDESPPPGRSTSVKSKSGGRKKSSSAEPAKPPAPSQDAPAKPPAEAKAPLTAAAALPPKEVIPPHEAKDSLDETIRIPHRDGPLPPLDMQLILNPPTELSSYDPNANPISVDVLLIALDGTATPISQPHIFYDSEVRAILYRAKDKHSGLVSSTVWSWQGRAAQISEKHEWKLNDLAARFGTALIRCAQGGEPDDLVDLLGGVIAIRQGTRAHWAPENTAMYCIRVIGSCVFVDQVDLDITNLSSAFSFVISVLDAVYVWHGRGSSEEEQKQARGYAEAISSDAMTVHEFEEGNEDPMFWMILGDGFASADFWKFRPELGDVRQRLYRIMSSNPLRPVQHIGQFSAQDLDHASVLVLDGLFELFVIVGKNARGKRDDIRLAITVAEKISKAVAHDRPFEPPVHVLILPSRLPVDLRTAHFRYLDEEQVNEGAVPKHLNVIPLALALEHLNKEVWQKSDLSDRTFLPLGISPEMLR</sequence>
<feature type="compositionally biased region" description="Pro residues" evidence="1">
    <location>
        <begin position="721"/>
        <end position="731"/>
    </location>
</feature>
<feature type="region of interest" description="Disordered" evidence="1">
    <location>
        <begin position="462"/>
        <end position="876"/>
    </location>
</feature>